<protein>
    <submittedName>
        <fullName evidence="3">BQ2448_4709 protein</fullName>
    </submittedName>
</protein>
<proteinExistence type="predicted"/>
<evidence type="ECO:0000313" key="4">
    <source>
        <dbReference type="Proteomes" id="UP000198372"/>
    </source>
</evidence>
<name>A0A238FFN7_9BASI</name>
<dbReference type="InterPro" id="IPR011611">
    <property type="entry name" value="PfkB_dom"/>
</dbReference>
<dbReference type="SUPFAM" id="SSF53613">
    <property type="entry name" value="Ribokinase-like"/>
    <property type="match status" value="1"/>
</dbReference>
<reference evidence="4" key="1">
    <citation type="submission" date="2016-09" db="EMBL/GenBank/DDBJ databases">
        <authorList>
            <person name="Jeantristanb JTB J.-T."/>
            <person name="Ricardo R."/>
        </authorList>
    </citation>
    <scope>NUCLEOTIDE SEQUENCE [LARGE SCALE GENOMIC DNA]</scope>
</reference>
<dbReference type="Gene3D" id="3.40.1190.20">
    <property type="match status" value="1"/>
</dbReference>
<dbReference type="Pfam" id="PF00294">
    <property type="entry name" value="PfkB"/>
    <property type="match status" value="1"/>
</dbReference>
<dbReference type="Proteomes" id="UP000198372">
    <property type="component" value="Unassembled WGS sequence"/>
</dbReference>
<dbReference type="EMBL" id="FMSP01000008">
    <property type="protein sequence ID" value="SCV72015.1"/>
    <property type="molecule type" value="Genomic_DNA"/>
</dbReference>
<evidence type="ECO:0000259" key="2">
    <source>
        <dbReference type="Pfam" id="PF00294"/>
    </source>
</evidence>
<gene>
    <name evidence="3" type="ORF">BQ2448_4709</name>
</gene>
<keyword evidence="4" id="KW-1185">Reference proteome</keyword>
<dbReference type="OrthoDB" id="497927at2759"/>
<evidence type="ECO:0000313" key="3">
    <source>
        <dbReference type="EMBL" id="SCV72015.1"/>
    </source>
</evidence>
<sequence>MVSVSPSHVAGPSTGALAATTTSPAAGASSSHGAPHEADQVLVATLGLFILDTFEWRLSTSPTEVLRRTDLVIGGGGTYAILGARMWLPPRTLGIIVDRGNDWSSLGSVEEKLLEYGEEMWVWRDQPGMETCKALNLYHGEHRDFKYLTPRIRLDPSILSPRLRSTRSLHFVCSPTRALEIVSQLTPTSTYPTRPMTFYEPIPDRCIPEELDSLKQVLGDIDVFSPNHEEASSFFGISATEANERGFKGIEKIAQRFLDLGSRKYIVIRSGAWGAYALQRDHPEEAFWIGPYHGYEKEIGAQGGKVKDVTGAGNSFMGGLMSGMVQGKSLKESVRMGSVSASFTIEQFGLPSMALAERGNEKWNDALPVDRLREMELRCPPA</sequence>
<dbReference type="PANTHER" id="PTHR47098">
    <property type="entry name" value="PROTEIN MAK32"/>
    <property type="match status" value="1"/>
</dbReference>
<accession>A0A238FFN7</accession>
<feature type="compositionally biased region" description="Low complexity" evidence="1">
    <location>
        <begin position="10"/>
        <end position="33"/>
    </location>
</feature>
<dbReference type="AlphaFoldDB" id="A0A238FFN7"/>
<dbReference type="STRING" id="269621.A0A238FFN7"/>
<evidence type="ECO:0000256" key="1">
    <source>
        <dbReference type="SAM" id="MobiDB-lite"/>
    </source>
</evidence>
<dbReference type="InterPro" id="IPR029056">
    <property type="entry name" value="Ribokinase-like"/>
</dbReference>
<organism evidence="3 4">
    <name type="scientific">Microbotryum intermedium</name>
    <dbReference type="NCBI Taxonomy" id="269621"/>
    <lineage>
        <taxon>Eukaryota</taxon>
        <taxon>Fungi</taxon>
        <taxon>Dikarya</taxon>
        <taxon>Basidiomycota</taxon>
        <taxon>Pucciniomycotina</taxon>
        <taxon>Microbotryomycetes</taxon>
        <taxon>Microbotryales</taxon>
        <taxon>Microbotryaceae</taxon>
        <taxon>Microbotryum</taxon>
    </lineage>
</organism>
<feature type="region of interest" description="Disordered" evidence="1">
    <location>
        <begin position="1"/>
        <end position="34"/>
    </location>
</feature>
<feature type="domain" description="Carbohydrate kinase PfkB" evidence="2">
    <location>
        <begin position="210"/>
        <end position="350"/>
    </location>
</feature>
<dbReference type="PANTHER" id="PTHR47098:SF2">
    <property type="entry name" value="PROTEIN MAK32"/>
    <property type="match status" value="1"/>
</dbReference>